<organism evidence="3 4">
    <name type="scientific">Nocardiopsis eucommiae</name>
    <dbReference type="NCBI Taxonomy" id="2831970"/>
    <lineage>
        <taxon>Bacteria</taxon>
        <taxon>Bacillati</taxon>
        <taxon>Actinomycetota</taxon>
        <taxon>Actinomycetes</taxon>
        <taxon>Streptosporangiales</taxon>
        <taxon>Nocardiopsidaceae</taxon>
        <taxon>Nocardiopsis</taxon>
    </lineage>
</organism>
<accession>A0A975LDR6</accession>
<keyword evidence="4" id="KW-1185">Reference proteome</keyword>
<evidence type="ECO:0000313" key="4">
    <source>
        <dbReference type="Proteomes" id="UP000682416"/>
    </source>
</evidence>
<evidence type="ECO:0000256" key="2">
    <source>
        <dbReference type="SAM" id="Phobius"/>
    </source>
</evidence>
<feature type="transmembrane region" description="Helical" evidence="2">
    <location>
        <begin position="56"/>
        <end position="80"/>
    </location>
</feature>
<gene>
    <name evidence="3" type="ORF">KGD82_20460</name>
</gene>
<keyword evidence="2" id="KW-1133">Transmembrane helix</keyword>
<sequence length="159" mass="16758">MSGTPTARGRGSRAPGTGRPVTRGAGTEPGTRAPVLRRLLFGDHPRSDRGGPILEFAATLPILLFTVVVAMEVFLAFTAVERIESAARAGARAAGTQQLTGAEETARTALPGWLDDATITSGTNDSDGYFVEVSHPLPIVFSSVDLNLTLTRRVDMPNV</sequence>
<keyword evidence="2" id="KW-0812">Transmembrane</keyword>
<evidence type="ECO:0000313" key="3">
    <source>
        <dbReference type="EMBL" id="QVJ03346.1"/>
    </source>
</evidence>
<proteinExistence type="predicted"/>
<evidence type="ECO:0000256" key="1">
    <source>
        <dbReference type="SAM" id="MobiDB-lite"/>
    </source>
</evidence>
<dbReference type="KEGG" id="nec:KGD82_20460"/>
<reference evidence="3" key="1">
    <citation type="submission" date="2021-05" db="EMBL/GenBank/DDBJ databases">
        <authorList>
            <person name="Kaiqin L."/>
            <person name="Jian G."/>
        </authorList>
    </citation>
    <scope>NUCLEOTIDE SEQUENCE</scope>
    <source>
        <strain evidence="3">HDS5</strain>
    </source>
</reference>
<feature type="region of interest" description="Disordered" evidence="1">
    <location>
        <begin position="1"/>
        <end position="33"/>
    </location>
</feature>
<dbReference type="EMBL" id="CP074402">
    <property type="protein sequence ID" value="QVJ03346.1"/>
    <property type="molecule type" value="Genomic_DNA"/>
</dbReference>
<name>A0A975LDR6_9ACTN</name>
<protein>
    <submittedName>
        <fullName evidence="3">Pilus assembly protein</fullName>
    </submittedName>
</protein>
<dbReference type="AlphaFoldDB" id="A0A975LDR6"/>
<dbReference type="Proteomes" id="UP000682416">
    <property type="component" value="Chromosome"/>
</dbReference>
<keyword evidence="2" id="KW-0472">Membrane</keyword>